<proteinExistence type="predicted"/>
<keyword evidence="1" id="KW-0175">Coiled coil</keyword>
<name>A0A1D2VLN8_9ASCO</name>
<evidence type="ECO:0000313" key="3">
    <source>
        <dbReference type="EMBL" id="ODV62519.1"/>
    </source>
</evidence>
<feature type="region of interest" description="Disordered" evidence="2">
    <location>
        <begin position="519"/>
        <end position="538"/>
    </location>
</feature>
<feature type="region of interest" description="Disordered" evidence="2">
    <location>
        <begin position="873"/>
        <end position="936"/>
    </location>
</feature>
<dbReference type="RefSeq" id="XP_020048826.1">
    <property type="nucleotide sequence ID" value="XM_020189098.1"/>
</dbReference>
<feature type="region of interest" description="Disordered" evidence="2">
    <location>
        <begin position="275"/>
        <end position="298"/>
    </location>
</feature>
<evidence type="ECO:0000256" key="2">
    <source>
        <dbReference type="SAM" id="MobiDB-lite"/>
    </source>
</evidence>
<protein>
    <submittedName>
        <fullName evidence="3">Uncharacterized protein</fullName>
    </submittedName>
</protein>
<organism evidence="3 4">
    <name type="scientific">Ascoidea rubescens DSM 1968</name>
    <dbReference type="NCBI Taxonomy" id="1344418"/>
    <lineage>
        <taxon>Eukaryota</taxon>
        <taxon>Fungi</taxon>
        <taxon>Dikarya</taxon>
        <taxon>Ascomycota</taxon>
        <taxon>Saccharomycotina</taxon>
        <taxon>Saccharomycetes</taxon>
        <taxon>Ascoideaceae</taxon>
        <taxon>Ascoidea</taxon>
    </lineage>
</organism>
<feature type="compositionally biased region" description="Polar residues" evidence="2">
    <location>
        <begin position="144"/>
        <end position="154"/>
    </location>
</feature>
<feature type="compositionally biased region" description="Basic and acidic residues" evidence="2">
    <location>
        <begin position="878"/>
        <end position="916"/>
    </location>
</feature>
<evidence type="ECO:0000313" key="4">
    <source>
        <dbReference type="Proteomes" id="UP000095038"/>
    </source>
</evidence>
<dbReference type="SUPFAM" id="SSF52833">
    <property type="entry name" value="Thioredoxin-like"/>
    <property type="match status" value="1"/>
</dbReference>
<keyword evidence="4" id="KW-1185">Reference proteome</keyword>
<feature type="compositionally biased region" description="Polar residues" evidence="2">
    <location>
        <begin position="19"/>
        <end position="68"/>
    </location>
</feature>
<dbReference type="STRING" id="1344418.A0A1D2VLN8"/>
<feature type="coiled-coil region" evidence="1">
    <location>
        <begin position="608"/>
        <end position="684"/>
    </location>
</feature>
<feature type="region of interest" description="Disordered" evidence="2">
    <location>
        <begin position="393"/>
        <end position="416"/>
    </location>
</feature>
<feature type="compositionally biased region" description="Pro residues" evidence="2">
    <location>
        <begin position="398"/>
        <end position="409"/>
    </location>
</feature>
<feature type="compositionally biased region" description="Low complexity" evidence="2">
    <location>
        <begin position="459"/>
        <end position="476"/>
    </location>
</feature>
<feature type="compositionally biased region" description="Polar residues" evidence="2">
    <location>
        <begin position="727"/>
        <end position="736"/>
    </location>
</feature>
<dbReference type="InterPro" id="IPR036249">
    <property type="entry name" value="Thioredoxin-like_sf"/>
</dbReference>
<feature type="compositionally biased region" description="Polar residues" evidence="2">
    <location>
        <begin position="318"/>
        <end position="340"/>
    </location>
</feature>
<feature type="region of interest" description="Disordered" evidence="2">
    <location>
        <begin position="560"/>
        <end position="581"/>
    </location>
</feature>
<feature type="region of interest" description="Disordered" evidence="2">
    <location>
        <begin position="19"/>
        <end position="101"/>
    </location>
</feature>
<dbReference type="EMBL" id="KV454477">
    <property type="protein sequence ID" value="ODV62519.1"/>
    <property type="molecule type" value="Genomic_DNA"/>
</dbReference>
<feature type="region of interest" description="Disordered" evidence="2">
    <location>
        <begin position="310"/>
        <end position="340"/>
    </location>
</feature>
<dbReference type="GeneID" id="30962734"/>
<sequence>MGSDGFFKKFLLSLFGNNDHPNTGQSHGSNSLSSRNNISKRNFSSGSYNHGSQSNTTDPNASSSSAFNSKRDRDRDKMANSSSPVVDTLKAPRIRKSKIRKTRRISRYNTIGASTSSNNLKVSKFKRRSVSAKASLGKLSRSHTIVSNDNSNNTDKTKHNENYSKTNRSHPIPKLPDLPLKDIKNINSLNTTDNLTSLPPLPPKMIRSKSNPLLLTEIDDSTLSANSFTYMNMSTDIIISNDNNNDIIDSDDLRNLSFDDYGNIKLSVPKTRPQIDVSNHIDSPKNHSNDINKNQSTNKELINKELTTKESTIKEPNIKQSTNQSNNTHTISTDNTNSASANDIQNSKLLPILESPSNQIDLSKTTLNDNDSGVGSIQELINTALTVLDNNQILLPENGPPPPDFPAPTPEKNSDRNLQNALRHSLQTLSNHPSNHSLLAVSSNLPASSPKKETMGTAISSLPNPLQSSISISSIPIPTPHDTNPLPNNSSHQMPKDSTDNQQKKIEIIDIDDFINAHDSDNDNNLTPEISNQKSHNDSTHEIIDLTNDDVQSQHKNNSQLLDLSNSSLETSNDTQTLPIERKLPKQKLIITLDDNDDNDDNYNDNDNKKFEIKKESKEKNIEKTTDQLKEMNQEMNQEKNNQVKEEVIEIKKELDDQIIENVNQQQKEKKEKKEKIVIDLTDEFETKSLHNDPSSQKIFDLTEESDPTIQGTDKLDESLKTKETLSNEVQSSTISNPNKNTDTNKNTDDTNTNDTDTNNTNPVTKTNTKFNTDKPELTINYPSSNKPTNEQSLKISKDSMDTSSILTKDSELDVSLTEDEIKELEALLDSDAVTTSQIKFMKENSSKFVIKPTPISSENIVKKVSTLSINSNSSIKSQKDEKNLIDSNKKKSEKIEPKPSVETIDEKSRGKDASDKQSTIIISSPKSPDKSKSLKLERKASIDSLFNEDLSPEEIAELEALLGEDKLSSDAMKEVRGANKPTPKPKIPILINTKKIEEAQPKPKYTQNTKTTSGVSKLETVNIFTSLAGGGFLMIPRTNRLAGILEANQIEFTYKDLGTDEEAKKIWKRYGQGRTLPGVVKGKDDIVGNWEEIDHYNESYVLREKIYGHF</sequence>
<feature type="compositionally biased region" description="Polar residues" evidence="2">
    <location>
        <begin position="481"/>
        <end position="493"/>
    </location>
</feature>
<dbReference type="OrthoDB" id="9932926at2759"/>
<feature type="region of interest" description="Disordered" evidence="2">
    <location>
        <begin position="144"/>
        <end position="177"/>
    </location>
</feature>
<feature type="region of interest" description="Disordered" evidence="2">
    <location>
        <begin position="429"/>
        <end position="502"/>
    </location>
</feature>
<feature type="compositionally biased region" description="Basic residues" evidence="2">
    <location>
        <begin position="92"/>
        <end position="101"/>
    </location>
</feature>
<feature type="compositionally biased region" description="Polar residues" evidence="2">
    <location>
        <begin position="429"/>
        <end position="447"/>
    </location>
</feature>
<feature type="compositionally biased region" description="Basic and acidic residues" evidence="2">
    <location>
        <begin position="714"/>
        <end position="726"/>
    </location>
</feature>
<gene>
    <name evidence="3" type="ORF">ASCRUDRAFT_135796</name>
</gene>
<feature type="compositionally biased region" description="Low complexity" evidence="2">
    <location>
        <begin position="737"/>
        <end position="771"/>
    </location>
</feature>
<feature type="compositionally biased region" description="Basic and acidic residues" evidence="2">
    <location>
        <begin position="69"/>
        <end position="78"/>
    </location>
</feature>
<feature type="region of interest" description="Disordered" evidence="2">
    <location>
        <begin position="688"/>
        <end position="798"/>
    </location>
</feature>
<feature type="compositionally biased region" description="Polar residues" evidence="2">
    <location>
        <begin position="523"/>
        <end position="534"/>
    </location>
</feature>
<evidence type="ECO:0000256" key="1">
    <source>
        <dbReference type="SAM" id="Coils"/>
    </source>
</evidence>
<feature type="compositionally biased region" description="Polar residues" evidence="2">
    <location>
        <begin position="781"/>
        <end position="795"/>
    </location>
</feature>
<reference evidence="4" key="1">
    <citation type="submission" date="2016-05" db="EMBL/GenBank/DDBJ databases">
        <title>Comparative genomics of biotechnologically important yeasts.</title>
        <authorList>
            <consortium name="DOE Joint Genome Institute"/>
            <person name="Riley R."/>
            <person name="Haridas S."/>
            <person name="Wolfe K.H."/>
            <person name="Lopes M.R."/>
            <person name="Hittinger C.T."/>
            <person name="Goker M."/>
            <person name="Salamov A."/>
            <person name="Wisecaver J."/>
            <person name="Long T.M."/>
            <person name="Aerts A.L."/>
            <person name="Barry K."/>
            <person name="Choi C."/>
            <person name="Clum A."/>
            <person name="Coughlan A.Y."/>
            <person name="Deshpande S."/>
            <person name="Douglass A.P."/>
            <person name="Hanson S.J."/>
            <person name="Klenk H.-P."/>
            <person name="Labutti K."/>
            <person name="Lapidus A."/>
            <person name="Lindquist E."/>
            <person name="Lipzen A."/>
            <person name="Meier-Kolthoff J.P."/>
            <person name="Ohm R.A."/>
            <person name="Otillar R.P."/>
            <person name="Pangilinan J."/>
            <person name="Peng Y."/>
            <person name="Rokas A."/>
            <person name="Rosa C.A."/>
            <person name="Scheuner C."/>
            <person name="Sibirny A.A."/>
            <person name="Slot J.C."/>
            <person name="Stielow J.B."/>
            <person name="Sun H."/>
            <person name="Kurtzman C.P."/>
            <person name="Blackwell M."/>
            <person name="Grigoriev I.V."/>
            <person name="Jeffries T.W."/>
        </authorList>
    </citation>
    <scope>NUCLEOTIDE SEQUENCE [LARGE SCALE GENOMIC DNA]</scope>
    <source>
        <strain evidence="4">DSM 1968</strain>
    </source>
</reference>
<dbReference type="AlphaFoldDB" id="A0A1D2VLN8"/>
<dbReference type="Proteomes" id="UP000095038">
    <property type="component" value="Unassembled WGS sequence"/>
</dbReference>
<dbReference type="InParanoid" id="A0A1D2VLN8"/>
<dbReference type="Gene3D" id="3.40.30.10">
    <property type="entry name" value="Glutaredoxin"/>
    <property type="match status" value="1"/>
</dbReference>
<feature type="compositionally biased region" description="Low complexity" evidence="2">
    <location>
        <begin position="560"/>
        <end position="569"/>
    </location>
</feature>
<accession>A0A1D2VLN8</accession>